<keyword evidence="3" id="KW-1185">Reference proteome</keyword>
<proteinExistence type="predicted"/>
<comment type="caution">
    <text evidence="2">The sequence shown here is derived from an EMBL/GenBank/DDBJ whole genome shotgun (WGS) entry which is preliminary data.</text>
</comment>
<dbReference type="STRING" id="1692.BMAGN_1544"/>
<dbReference type="Proteomes" id="UP000029052">
    <property type="component" value="Unassembled WGS sequence"/>
</dbReference>
<reference evidence="2 3" key="1">
    <citation type="submission" date="2014-03" db="EMBL/GenBank/DDBJ databases">
        <title>Genomics of Bifidobacteria.</title>
        <authorList>
            <person name="Ventura M."/>
            <person name="Milani C."/>
            <person name="Lugli G.A."/>
        </authorList>
    </citation>
    <scope>NUCLEOTIDE SEQUENCE [LARGE SCALE GENOMIC DNA]</scope>
    <source>
        <strain evidence="2 3">LMG 11591</strain>
    </source>
</reference>
<dbReference type="AlphaFoldDB" id="A0A087B9N4"/>
<evidence type="ECO:0000313" key="3">
    <source>
        <dbReference type="Proteomes" id="UP000029052"/>
    </source>
</evidence>
<organism evidence="2 3">
    <name type="scientific">Bifidobacterium magnum</name>
    <dbReference type="NCBI Taxonomy" id="1692"/>
    <lineage>
        <taxon>Bacteria</taxon>
        <taxon>Bacillati</taxon>
        <taxon>Actinomycetota</taxon>
        <taxon>Actinomycetes</taxon>
        <taxon>Bifidobacteriales</taxon>
        <taxon>Bifidobacteriaceae</taxon>
        <taxon>Bifidobacterium</taxon>
    </lineage>
</organism>
<gene>
    <name evidence="2" type="ORF">BMAGN_1544</name>
</gene>
<evidence type="ECO:0000256" key="1">
    <source>
        <dbReference type="SAM" id="MobiDB-lite"/>
    </source>
</evidence>
<sequence length="215" mass="25094">MKRSDRMRPLPCKACGRTDCFKYQGVLCIDCFRKVRPDKYQKKLDNSRAYYWKEKASPTTGVCSSCHRDRLIANKTRWVCAKCVNHRPCSMCGEIKYSNYTGGLCVDCLRRYRPEDYAELQERAKRYRASNLRKPCEDCGEGKRYGGSRYCYQCWKKRNPDQYRRMLENKKGGGYRPLPAKPKPVYKKPRPASDYILADNAVQELISNFRKGSAS</sequence>
<name>A0A087B9N4_9BIFI</name>
<evidence type="ECO:0000313" key="2">
    <source>
        <dbReference type="EMBL" id="KFI67734.1"/>
    </source>
</evidence>
<protein>
    <submittedName>
        <fullName evidence="2">Uncharacterized protein</fullName>
    </submittedName>
</protein>
<dbReference type="EMBL" id="JGZB01000009">
    <property type="protein sequence ID" value="KFI67734.1"/>
    <property type="molecule type" value="Genomic_DNA"/>
</dbReference>
<feature type="region of interest" description="Disordered" evidence="1">
    <location>
        <begin position="169"/>
        <end position="191"/>
    </location>
</feature>
<accession>A0A087B9N4</accession>